<dbReference type="Gene3D" id="3.10.180.10">
    <property type="entry name" value="2,3-Dihydroxybiphenyl 1,2-Dioxygenase, domain 1"/>
    <property type="match status" value="1"/>
</dbReference>
<dbReference type="RefSeq" id="WP_310301557.1">
    <property type="nucleotide sequence ID" value="NZ_BAAAPS010000008.1"/>
</dbReference>
<accession>A0ABU2BUI1</accession>
<dbReference type="EMBL" id="JAVDYG010000001">
    <property type="protein sequence ID" value="MDR7362285.1"/>
    <property type="molecule type" value="Genomic_DNA"/>
</dbReference>
<dbReference type="SUPFAM" id="SSF54593">
    <property type="entry name" value="Glyoxalase/Bleomycin resistance protein/Dihydroxybiphenyl dioxygenase"/>
    <property type="match status" value="1"/>
</dbReference>
<keyword evidence="3" id="KW-1185">Reference proteome</keyword>
<dbReference type="PROSITE" id="PS51819">
    <property type="entry name" value="VOC"/>
    <property type="match status" value="1"/>
</dbReference>
<evidence type="ECO:0000259" key="1">
    <source>
        <dbReference type="PROSITE" id="PS51819"/>
    </source>
</evidence>
<sequence>MSIGFDHHILPSTDRGRSARFLTETLGLPEAREEGPFLAVDLANDVALYVAGWDDTVVPQHYAFLVDEADLDGVLARVDASGADWWAEPDGSGLREVNHDDGGRGFYFRDPDGHLLEVLTVRYGGRPALTR</sequence>
<evidence type="ECO:0000313" key="3">
    <source>
        <dbReference type="Proteomes" id="UP001183648"/>
    </source>
</evidence>
<dbReference type="InterPro" id="IPR037523">
    <property type="entry name" value="VOC_core"/>
</dbReference>
<organism evidence="2 3">
    <name type="scientific">Nocardioides marmoribigeumensis</name>
    <dbReference type="NCBI Taxonomy" id="433649"/>
    <lineage>
        <taxon>Bacteria</taxon>
        <taxon>Bacillati</taxon>
        <taxon>Actinomycetota</taxon>
        <taxon>Actinomycetes</taxon>
        <taxon>Propionibacteriales</taxon>
        <taxon>Nocardioidaceae</taxon>
        <taxon>Nocardioides</taxon>
    </lineage>
</organism>
<dbReference type="InterPro" id="IPR029068">
    <property type="entry name" value="Glyas_Bleomycin-R_OHBP_Dase"/>
</dbReference>
<protein>
    <submittedName>
        <fullName evidence="2">Catechol 2,3-dioxygenase-like lactoylglutathione lyase family enzyme</fullName>
    </submittedName>
</protein>
<reference evidence="2 3" key="1">
    <citation type="submission" date="2023-07" db="EMBL/GenBank/DDBJ databases">
        <title>Sequencing the genomes of 1000 actinobacteria strains.</title>
        <authorList>
            <person name="Klenk H.-P."/>
        </authorList>
    </citation>
    <scope>NUCLEOTIDE SEQUENCE [LARGE SCALE GENOMIC DNA]</scope>
    <source>
        <strain evidence="2 3">DSM 19426</strain>
    </source>
</reference>
<dbReference type="CDD" id="cd08351">
    <property type="entry name" value="ChaP_like"/>
    <property type="match status" value="1"/>
</dbReference>
<dbReference type="Proteomes" id="UP001183648">
    <property type="component" value="Unassembled WGS sequence"/>
</dbReference>
<proteinExistence type="predicted"/>
<dbReference type="InterPro" id="IPR004360">
    <property type="entry name" value="Glyas_Fos-R_dOase_dom"/>
</dbReference>
<feature type="domain" description="VOC" evidence="1">
    <location>
        <begin position="4"/>
        <end position="121"/>
    </location>
</feature>
<gene>
    <name evidence="2" type="ORF">J2S63_001838</name>
</gene>
<comment type="caution">
    <text evidence="2">The sequence shown here is derived from an EMBL/GenBank/DDBJ whole genome shotgun (WGS) entry which is preliminary data.</text>
</comment>
<dbReference type="Pfam" id="PF00903">
    <property type="entry name" value="Glyoxalase"/>
    <property type="match status" value="1"/>
</dbReference>
<evidence type="ECO:0000313" key="2">
    <source>
        <dbReference type="EMBL" id="MDR7362285.1"/>
    </source>
</evidence>
<name>A0ABU2BUI1_9ACTN</name>